<evidence type="ECO:0000256" key="1">
    <source>
        <dbReference type="SAM" id="MobiDB-lite"/>
    </source>
</evidence>
<keyword evidence="4" id="KW-1185">Reference proteome</keyword>
<dbReference type="Pfam" id="PF01636">
    <property type="entry name" value="APH"/>
    <property type="match status" value="1"/>
</dbReference>
<proteinExistence type="predicted"/>
<dbReference type="RefSeq" id="WP_191072289.1">
    <property type="nucleotide sequence ID" value="NZ_JACRUO010000003.1"/>
</dbReference>
<protein>
    <submittedName>
        <fullName evidence="3">Phosphotransferase</fullName>
    </submittedName>
</protein>
<sequence>MKTSYSAPALAALITLAVPDADLTDVIGPVWHNDDVIAVRARDASGRIWVVWAPTSKSAVLGIESQLDVLAALAREHRAGHLLPAVPAPAGLVRLIGGGRALVAHAPAGEILTDDDLSRGHSCALPLAYALASLHSLDPAPIRATGMPDYSVAECRSRIHSEIDEAAESGAIPATLFDRWEAALSDDDLWRFTPRVVHGALSAECVWFDGHDVTALTDFSRVHVGDPAEDLAWVMAVASDSVLADFEDTYYQARRMSNARALRARATLMSEIALVRWLLHGVRTRDSEVIADARESLAALARAVGDGEIGNADSALATPPPNTHGDDTARTEQVDMDAVLNRDAR</sequence>
<dbReference type="AlphaFoldDB" id="A0A8I0KUX9"/>
<feature type="region of interest" description="Disordered" evidence="1">
    <location>
        <begin position="310"/>
        <end position="345"/>
    </location>
</feature>
<reference evidence="3 4" key="1">
    <citation type="submission" date="2020-08" db="EMBL/GenBank/DDBJ databases">
        <title>Winkia gen. nov., sp. nov., isolated from faeces of the Anser albifrons in China.</title>
        <authorList>
            <person name="Liu Q."/>
        </authorList>
    </citation>
    <scope>NUCLEOTIDE SEQUENCE [LARGE SCALE GENOMIC DNA]</scope>
    <source>
        <strain evidence="3 4">C62</strain>
    </source>
</reference>
<dbReference type="SUPFAM" id="SSF56112">
    <property type="entry name" value="Protein kinase-like (PK-like)"/>
    <property type="match status" value="1"/>
</dbReference>
<organism evidence="3 4">
    <name type="scientific">Nanchangia anserum</name>
    <dbReference type="NCBI Taxonomy" id="2692125"/>
    <lineage>
        <taxon>Bacteria</taxon>
        <taxon>Bacillati</taxon>
        <taxon>Actinomycetota</taxon>
        <taxon>Actinomycetes</taxon>
        <taxon>Actinomycetales</taxon>
        <taxon>Actinomycetaceae</taxon>
        <taxon>Nanchangia</taxon>
    </lineage>
</organism>
<evidence type="ECO:0000313" key="4">
    <source>
        <dbReference type="Proteomes" id="UP000627538"/>
    </source>
</evidence>
<feature type="domain" description="Aminoglycoside phosphotransferase" evidence="2">
    <location>
        <begin position="42"/>
        <end position="254"/>
    </location>
</feature>
<evidence type="ECO:0000313" key="3">
    <source>
        <dbReference type="EMBL" id="MBD3690173.1"/>
    </source>
</evidence>
<keyword evidence="3" id="KW-0808">Transferase</keyword>
<evidence type="ECO:0000259" key="2">
    <source>
        <dbReference type="Pfam" id="PF01636"/>
    </source>
</evidence>
<dbReference type="InterPro" id="IPR011009">
    <property type="entry name" value="Kinase-like_dom_sf"/>
</dbReference>
<dbReference type="GO" id="GO:0016740">
    <property type="term" value="F:transferase activity"/>
    <property type="evidence" value="ECO:0007669"/>
    <property type="project" value="UniProtKB-KW"/>
</dbReference>
<dbReference type="InterPro" id="IPR002575">
    <property type="entry name" value="Aminoglycoside_PTrfase"/>
</dbReference>
<gene>
    <name evidence="3" type="ORF">H8R10_08035</name>
</gene>
<comment type="caution">
    <text evidence="3">The sequence shown here is derived from an EMBL/GenBank/DDBJ whole genome shotgun (WGS) entry which is preliminary data.</text>
</comment>
<accession>A0A8I0KUX9</accession>
<name>A0A8I0KUX9_9ACTO</name>
<dbReference type="Proteomes" id="UP000627538">
    <property type="component" value="Unassembled WGS sequence"/>
</dbReference>
<dbReference type="EMBL" id="JACRUO010000003">
    <property type="protein sequence ID" value="MBD3690173.1"/>
    <property type="molecule type" value="Genomic_DNA"/>
</dbReference>
<feature type="compositionally biased region" description="Basic and acidic residues" evidence="1">
    <location>
        <begin position="324"/>
        <end position="333"/>
    </location>
</feature>
<dbReference type="Gene3D" id="3.90.1200.10">
    <property type="match status" value="1"/>
</dbReference>